<evidence type="ECO:0000313" key="9">
    <source>
        <dbReference type="Proteomes" id="UP000774000"/>
    </source>
</evidence>
<dbReference type="GO" id="GO:0005576">
    <property type="term" value="C:extracellular region"/>
    <property type="evidence" value="ECO:0007669"/>
    <property type="project" value="UniProtKB-SubCell"/>
</dbReference>
<dbReference type="EMBL" id="JAFBDQ010000013">
    <property type="protein sequence ID" value="MBM7557472.1"/>
    <property type="molecule type" value="Genomic_DNA"/>
</dbReference>
<dbReference type="Gene3D" id="6.10.10.10">
    <property type="entry name" value="Flagellar export chaperone, C-terminal domain"/>
    <property type="match status" value="1"/>
</dbReference>
<keyword evidence="9" id="KW-1185">Reference proteome</keyword>
<comment type="function">
    <text evidence="4">Flagellin is the subunit protein which polymerizes to form the filaments of bacterial flagella.</text>
</comment>
<evidence type="ECO:0000256" key="3">
    <source>
        <dbReference type="ARBA" id="ARBA00023143"/>
    </source>
</evidence>
<dbReference type="AlphaFoldDB" id="A0A938XQC7"/>
<dbReference type="Pfam" id="PF00700">
    <property type="entry name" value="Flagellin_C"/>
    <property type="match status" value="1"/>
</dbReference>
<keyword evidence="8" id="KW-0969">Cilium</keyword>
<dbReference type="InterPro" id="IPR001492">
    <property type="entry name" value="Flagellin"/>
</dbReference>
<evidence type="ECO:0000256" key="2">
    <source>
        <dbReference type="ARBA" id="ARBA00020110"/>
    </source>
</evidence>
<comment type="caution">
    <text evidence="8">The sequence shown here is derived from an EMBL/GenBank/DDBJ whole genome shotgun (WGS) entry which is preliminary data.</text>
</comment>
<proteinExistence type="inferred from homology"/>
<keyword evidence="5" id="KW-0175">Coiled coil</keyword>
<evidence type="ECO:0000256" key="4">
    <source>
        <dbReference type="RuleBase" id="RU362073"/>
    </source>
</evidence>
<dbReference type="Gene3D" id="1.10.390.20">
    <property type="match status" value="1"/>
</dbReference>
<name>A0A938XQC7_9FIRM</name>
<evidence type="ECO:0000313" key="8">
    <source>
        <dbReference type="EMBL" id="MBM7557472.1"/>
    </source>
</evidence>
<organism evidence="8 9">
    <name type="scientific">Halanaerobacter jeridensis</name>
    <dbReference type="NCBI Taxonomy" id="706427"/>
    <lineage>
        <taxon>Bacteria</taxon>
        <taxon>Bacillati</taxon>
        <taxon>Bacillota</taxon>
        <taxon>Clostridia</taxon>
        <taxon>Halanaerobiales</taxon>
        <taxon>Halobacteroidaceae</taxon>
        <taxon>Halanaerobacter</taxon>
    </lineage>
</organism>
<dbReference type="NCBIfam" id="NF033876">
    <property type="entry name" value="flagella_HExxH"/>
    <property type="match status" value="1"/>
</dbReference>
<evidence type="ECO:0000259" key="7">
    <source>
        <dbReference type="Pfam" id="PF00700"/>
    </source>
</evidence>
<feature type="coiled-coil region" evidence="5">
    <location>
        <begin position="100"/>
        <end position="127"/>
    </location>
</feature>
<feature type="domain" description="Flagellin N-terminal" evidence="6">
    <location>
        <begin position="3"/>
        <end position="139"/>
    </location>
</feature>
<dbReference type="GO" id="GO:0009288">
    <property type="term" value="C:bacterial-type flagellum"/>
    <property type="evidence" value="ECO:0007669"/>
    <property type="project" value="UniProtKB-SubCell"/>
</dbReference>
<keyword evidence="4" id="KW-0964">Secreted</keyword>
<dbReference type="PRINTS" id="PR00207">
    <property type="entry name" value="FLAGELLIN"/>
</dbReference>
<dbReference type="Gene3D" id="1.20.1330.10">
    <property type="entry name" value="f41 fragment of flagellin, N-terminal domain"/>
    <property type="match status" value="2"/>
</dbReference>
<evidence type="ECO:0000256" key="1">
    <source>
        <dbReference type="ARBA" id="ARBA00005709"/>
    </source>
</evidence>
<reference evidence="8" key="1">
    <citation type="submission" date="2021-01" db="EMBL/GenBank/DDBJ databases">
        <title>Genomic Encyclopedia of Type Strains, Phase IV (KMG-IV): sequencing the most valuable type-strain genomes for metagenomic binning, comparative biology and taxonomic classification.</title>
        <authorList>
            <person name="Goeker M."/>
        </authorList>
    </citation>
    <scope>NUCLEOTIDE SEQUENCE</scope>
    <source>
        <strain evidence="8">DSM 23230</strain>
    </source>
</reference>
<keyword evidence="8" id="KW-0966">Cell projection</keyword>
<sequence length="557" mass="59768">MRINTNISALNSYNQLRQTDDMMQDSLEKLSSGKRINKAADDAAGLAISKKMKSQIKGLNQSARNIQDSISLVQTAEGGLKEVHSLLQRGRELAVQAANDTNTKADREEIQAEVDQINEEVTKIANTTEFNNQKLLNKTSANADLQQKITDKLKDGWLRQGEDLVSSAYGLSGTGTKDLNVSFREGSEGGVAALVNQQWSVAGDSATLQDLTLDIELADFDPSTGDSGENSITQNGGSVYNDRIIAHEMVHTVMADNMGDDFFDMPTWFKEGAAEYAHGANERLENDVANAGDVQNIVDRAVDLINGASWNGTSEDYSASYLSVKYLQESDGSSMQNIISGIDDNNDTTDNTIGAIVAESSNYSSQADFTSDLQANGASFYSSDVTSETGVGAIGNNNTSAEDISSGLMDGSDNNMNNFTAIYPETDEVDPFKMQIGANGGQTMEIGMTSVTSDSLAISDIDVVNSASEAIDKFDTAISSISSTRSRLGAVQNRLGHALNQNNNTAKNLTASKSRIKDTDMAQEMVDMSRSRVLKQAGTSMLSQANQKSQGVLQLLS</sequence>
<dbReference type="GO" id="GO:0005198">
    <property type="term" value="F:structural molecule activity"/>
    <property type="evidence" value="ECO:0007669"/>
    <property type="project" value="UniProtKB-UniRule"/>
</dbReference>
<dbReference type="InterPro" id="IPR001029">
    <property type="entry name" value="Flagellin_N"/>
</dbReference>
<dbReference type="PANTHER" id="PTHR42792:SF2">
    <property type="entry name" value="FLAGELLIN"/>
    <property type="match status" value="1"/>
</dbReference>
<dbReference type="RefSeq" id="WP_204702223.1">
    <property type="nucleotide sequence ID" value="NZ_JAFBDQ010000013.1"/>
</dbReference>
<dbReference type="SUPFAM" id="SSF64518">
    <property type="entry name" value="Phase 1 flagellin"/>
    <property type="match status" value="1"/>
</dbReference>
<accession>A0A938XQC7</accession>
<evidence type="ECO:0000259" key="6">
    <source>
        <dbReference type="Pfam" id="PF00669"/>
    </source>
</evidence>
<comment type="similarity">
    <text evidence="1 4">Belongs to the bacterial flagellin family.</text>
</comment>
<feature type="domain" description="Flagellin C-terminal" evidence="7">
    <location>
        <begin position="471"/>
        <end position="556"/>
    </location>
</feature>
<dbReference type="InterPro" id="IPR046358">
    <property type="entry name" value="Flagellin_C"/>
</dbReference>
<gene>
    <name evidence="8" type="ORF">JOC47_002338</name>
</gene>
<protein>
    <recommendedName>
        <fullName evidence="2 4">Flagellin</fullName>
    </recommendedName>
</protein>
<dbReference type="PANTHER" id="PTHR42792">
    <property type="entry name" value="FLAGELLIN"/>
    <property type="match status" value="1"/>
</dbReference>
<keyword evidence="8" id="KW-0282">Flagellum</keyword>
<comment type="subcellular location">
    <subcellularLocation>
        <location evidence="4">Secreted</location>
    </subcellularLocation>
    <subcellularLocation>
        <location evidence="4">Bacterial flagellum</location>
    </subcellularLocation>
</comment>
<keyword evidence="3 4" id="KW-0975">Bacterial flagellum</keyword>
<dbReference type="Proteomes" id="UP000774000">
    <property type="component" value="Unassembled WGS sequence"/>
</dbReference>
<evidence type="ECO:0000256" key="5">
    <source>
        <dbReference type="SAM" id="Coils"/>
    </source>
</evidence>
<dbReference type="InterPro" id="IPR042187">
    <property type="entry name" value="Flagellin_C_sub2"/>
</dbReference>
<dbReference type="Pfam" id="PF00669">
    <property type="entry name" value="Flagellin_N"/>
    <property type="match status" value="1"/>
</dbReference>